<keyword evidence="1" id="KW-1133">Transmembrane helix</keyword>
<keyword evidence="3" id="KW-1185">Reference proteome</keyword>
<accession>A0A345P978</accession>
<dbReference type="KEGG" id="mbah:HYN46_13935"/>
<keyword evidence="1" id="KW-0812">Transmembrane</keyword>
<organism evidence="2 3">
    <name type="scientific">Aquirhabdus parva</name>
    <dbReference type="NCBI Taxonomy" id="2283318"/>
    <lineage>
        <taxon>Bacteria</taxon>
        <taxon>Pseudomonadati</taxon>
        <taxon>Pseudomonadota</taxon>
        <taxon>Gammaproteobacteria</taxon>
        <taxon>Moraxellales</taxon>
        <taxon>Moraxellaceae</taxon>
        <taxon>Aquirhabdus</taxon>
    </lineage>
</organism>
<feature type="transmembrane region" description="Helical" evidence="1">
    <location>
        <begin position="202"/>
        <end position="227"/>
    </location>
</feature>
<gene>
    <name evidence="2" type="ORF">HYN46_13935</name>
</gene>
<dbReference type="AlphaFoldDB" id="A0A345P978"/>
<reference evidence="2 3" key="1">
    <citation type="submission" date="2018-07" db="EMBL/GenBank/DDBJ databases">
        <title>Genome sequencing of Moraxellaceae gen. HYN0046.</title>
        <authorList>
            <person name="Kim M."/>
            <person name="Yi H."/>
        </authorList>
    </citation>
    <scope>NUCLEOTIDE SEQUENCE [LARGE SCALE GENOMIC DNA]</scope>
    <source>
        <strain evidence="2 3">HYN0046</strain>
    </source>
</reference>
<name>A0A345P978_9GAMM</name>
<sequence length="238" mass="28169">MLRKPRTMNDKFVTIGVWQQIEEYLTFRSQHTWVRISPQTGLYTMVEERPYPINGNGIITEVDEQDELIAYYGYQNQLFLYFQAKSYPLDPYHSTVINDDRLFRKALFTLKESKRTVVKIAYQYSEEDHEFFQKIADLFKSRNKEEVAAAIDWEIRSCTETDPLKREAIYEWYASQNKENFLARIVQRIEASGRFGEKAIHVMMYLVMAIMLLSAFACMISLAWLMIKLAIFLLSQIF</sequence>
<dbReference type="Proteomes" id="UP000253940">
    <property type="component" value="Chromosome"/>
</dbReference>
<evidence type="ECO:0000256" key="1">
    <source>
        <dbReference type="SAM" id="Phobius"/>
    </source>
</evidence>
<proteinExistence type="predicted"/>
<evidence type="ECO:0000313" key="2">
    <source>
        <dbReference type="EMBL" id="AXI03837.1"/>
    </source>
</evidence>
<dbReference type="EMBL" id="CP031222">
    <property type="protein sequence ID" value="AXI03837.1"/>
    <property type="molecule type" value="Genomic_DNA"/>
</dbReference>
<evidence type="ECO:0000313" key="3">
    <source>
        <dbReference type="Proteomes" id="UP000253940"/>
    </source>
</evidence>
<keyword evidence="1" id="KW-0472">Membrane</keyword>
<protein>
    <submittedName>
        <fullName evidence="2">Uncharacterized protein</fullName>
    </submittedName>
</protein>